<dbReference type="OrthoDB" id="5340163at2759"/>
<keyword evidence="2" id="KW-1185">Reference proteome</keyword>
<dbReference type="Pfam" id="PF14022">
    <property type="entry name" value="DUF4238"/>
    <property type="match status" value="1"/>
</dbReference>
<dbReference type="VEuPathDB" id="FungiDB:ASPWEDRAFT_39629"/>
<dbReference type="AlphaFoldDB" id="A0A1L9RSU0"/>
<dbReference type="InterPro" id="IPR025332">
    <property type="entry name" value="DUF4238"/>
</dbReference>
<evidence type="ECO:0000313" key="1">
    <source>
        <dbReference type="EMBL" id="OJJ37918.1"/>
    </source>
</evidence>
<accession>A0A1L9RSU0</accession>
<gene>
    <name evidence="1" type="ORF">ASPWEDRAFT_39629</name>
</gene>
<dbReference type="GeneID" id="63750988"/>
<name>A0A1L9RSU0_ASPWE</name>
<protein>
    <recommendedName>
        <fullName evidence="3">DUF4238 domain-containing protein</fullName>
    </recommendedName>
</protein>
<proteinExistence type="predicted"/>
<dbReference type="Proteomes" id="UP000184383">
    <property type="component" value="Unassembled WGS sequence"/>
</dbReference>
<sequence length="581" mass="67502">MASLQQKHHFIPRFILRRFAPKEQPPAGPASSRRKTRRDFLVNKVDLEKCMLTQRAVSTEFALVDMYRDPGFDKNPYHLEEKLSQLEGQASIIIERAHTSFANNSVLELKRAEVDNLRKFLFLMKYRNSSMFDRYNHDSIEDYDSDDRARMERYMKAKGFHQPREVWFDNLRQLLDLRMDPEKSWTKTLAGEMYPDDAKMFELHLLHSYLTFCSPEAPEEEFLLTQNAYGVFEGPSTVRLNTATRKMEALVYNEHHNFAPLSPRLIIVLRSHLVSPPIQDSRFEAAWEQIGRTLRSYHLHPDRAGSMLQDLPVSPCKTVRVSPTPTSSKDFHANDRFQFQCFKLSSAHVAIINNLFLEEGYITSSIVYYSPNSLRASIEKYFEDESEGMKTVFEKDPLDKRGLYLASLARILHDLGGSTKCKTIPFGLSPGRVHMSFSVAWQVAIQLLQREEGEGSLPRIYFSLKPGSTERGFWNDIYQASLMMQLRTKIDRALKTARLNHEDKVCVRLNRQAFFCTFPPERLWIYLKISRNMNRFHPDDFTVQIADLSLDGAEDKYAKLIPSYPSRRDVLVALMYREGMT</sequence>
<evidence type="ECO:0008006" key="3">
    <source>
        <dbReference type="Google" id="ProtNLM"/>
    </source>
</evidence>
<organism evidence="1 2">
    <name type="scientific">Aspergillus wentii DTO 134E9</name>
    <dbReference type="NCBI Taxonomy" id="1073089"/>
    <lineage>
        <taxon>Eukaryota</taxon>
        <taxon>Fungi</taxon>
        <taxon>Dikarya</taxon>
        <taxon>Ascomycota</taxon>
        <taxon>Pezizomycotina</taxon>
        <taxon>Eurotiomycetes</taxon>
        <taxon>Eurotiomycetidae</taxon>
        <taxon>Eurotiales</taxon>
        <taxon>Aspergillaceae</taxon>
        <taxon>Aspergillus</taxon>
        <taxon>Aspergillus subgen. Cremei</taxon>
    </lineage>
</organism>
<evidence type="ECO:0000313" key="2">
    <source>
        <dbReference type="Proteomes" id="UP000184383"/>
    </source>
</evidence>
<dbReference type="EMBL" id="KV878211">
    <property type="protein sequence ID" value="OJJ37918.1"/>
    <property type="molecule type" value="Genomic_DNA"/>
</dbReference>
<reference evidence="2" key="1">
    <citation type="journal article" date="2017" name="Genome Biol.">
        <title>Comparative genomics reveals high biological diversity and specific adaptations in the industrially and medically important fungal genus Aspergillus.</title>
        <authorList>
            <person name="de Vries R.P."/>
            <person name="Riley R."/>
            <person name="Wiebenga A."/>
            <person name="Aguilar-Osorio G."/>
            <person name="Amillis S."/>
            <person name="Uchima C.A."/>
            <person name="Anderluh G."/>
            <person name="Asadollahi M."/>
            <person name="Askin M."/>
            <person name="Barry K."/>
            <person name="Battaglia E."/>
            <person name="Bayram O."/>
            <person name="Benocci T."/>
            <person name="Braus-Stromeyer S.A."/>
            <person name="Caldana C."/>
            <person name="Canovas D."/>
            <person name="Cerqueira G.C."/>
            <person name="Chen F."/>
            <person name="Chen W."/>
            <person name="Choi C."/>
            <person name="Clum A."/>
            <person name="Dos Santos R.A."/>
            <person name="Damasio A.R."/>
            <person name="Diallinas G."/>
            <person name="Emri T."/>
            <person name="Fekete E."/>
            <person name="Flipphi M."/>
            <person name="Freyberg S."/>
            <person name="Gallo A."/>
            <person name="Gournas C."/>
            <person name="Habgood R."/>
            <person name="Hainaut M."/>
            <person name="Harispe M.L."/>
            <person name="Henrissat B."/>
            <person name="Hilden K.S."/>
            <person name="Hope R."/>
            <person name="Hossain A."/>
            <person name="Karabika E."/>
            <person name="Karaffa L."/>
            <person name="Karanyi Z."/>
            <person name="Krasevec N."/>
            <person name="Kuo A."/>
            <person name="Kusch H."/>
            <person name="LaButti K."/>
            <person name="Lagendijk E.L."/>
            <person name="Lapidus A."/>
            <person name="Levasseur A."/>
            <person name="Lindquist E."/>
            <person name="Lipzen A."/>
            <person name="Logrieco A.F."/>
            <person name="MacCabe A."/>
            <person name="Maekelae M.R."/>
            <person name="Malavazi I."/>
            <person name="Melin P."/>
            <person name="Meyer V."/>
            <person name="Mielnichuk N."/>
            <person name="Miskei M."/>
            <person name="Molnar A.P."/>
            <person name="Mule G."/>
            <person name="Ngan C.Y."/>
            <person name="Orejas M."/>
            <person name="Orosz E."/>
            <person name="Ouedraogo J.P."/>
            <person name="Overkamp K.M."/>
            <person name="Park H.-S."/>
            <person name="Perrone G."/>
            <person name="Piumi F."/>
            <person name="Punt P.J."/>
            <person name="Ram A.F."/>
            <person name="Ramon A."/>
            <person name="Rauscher S."/>
            <person name="Record E."/>
            <person name="Riano-Pachon D.M."/>
            <person name="Robert V."/>
            <person name="Roehrig J."/>
            <person name="Ruller R."/>
            <person name="Salamov A."/>
            <person name="Salih N.S."/>
            <person name="Samson R.A."/>
            <person name="Sandor E."/>
            <person name="Sanguinetti M."/>
            <person name="Schuetze T."/>
            <person name="Sepcic K."/>
            <person name="Shelest E."/>
            <person name="Sherlock G."/>
            <person name="Sophianopoulou V."/>
            <person name="Squina F.M."/>
            <person name="Sun H."/>
            <person name="Susca A."/>
            <person name="Todd R.B."/>
            <person name="Tsang A."/>
            <person name="Unkles S.E."/>
            <person name="van de Wiele N."/>
            <person name="van Rossen-Uffink D."/>
            <person name="Oliveira J.V."/>
            <person name="Vesth T.C."/>
            <person name="Visser J."/>
            <person name="Yu J.-H."/>
            <person name="Zhou M."/>
            <person name="Andersen M.R."/>
            <person name="Archer D.B."/>
            <person name="Baker S.E."/>
            <person name="Benoit I."/>
            <person name="Brakhage A.A."/>
            <person name="Braus G.H."/>
            <person name="Fischer R."/>
            <person name="Frisvad J.C."/>
            <person name="Goldman G.H."/>
            <person name="Houbraken J."/>
            <person name="Oakley B."/>
            <person name="Pocsi I."/>
            <person name="Scazzocchio C."/>
            <person name="Seiboth B."/>
            <person name="vanKuyk P.A."/>
            <person name="Wortman J."/>
            <person name="Dyer P.S."/>
            <person name="Grigoriev I.V."/>
        </authorList>
    </citation>
    <scope>NUCLEOTIDE SEQUENCE [LARGE SCALE GENOMIC DNA]</scope>
    <source>
        <strain evidence="2">DTO 134E9</strain>
    </source>
</reference>
<dbReference type="RefSeq" id="XP_040691594.1">
    <property type="nucleotide sequence ID" value="XM_040835140.1"/>
</dbReference>